<dbReference type="KEGG" id="mrob:HH214_21645"/>
<organism evidence="1 2">
    <name type="scientific">Mucilaginibacter robiniae</name>
    <dbReference type="NCBI Taxonomy" id="2728022"/>
    <lineage>
        <taxon>Bacteria</taxon>
        <taxon>Pseudomonadati</taxon>
        <taxon>Bacteroidota</taxon>
        <taxon>Sphingobacteriia</taxon>
        <taxon>Sphingobacteriales</taxon>
        <taxon>Sphingobacteriaceae</taxon>
        <taxon>Mucilaginibacter</taxon>
    </lineage>
</organism>
<keyword evidence="2" id="KW-1185">Reference proteome</keyword>
<dbReference type="AlphaFoldDB" id="A0A7L5ECA3"/>
<evidence type="ECO:0000313" key="2">
    <source>
        <dbReference type="Proteomes" id="UP000503278"/>
    </source>
</evidence>
<sequence length="131" mass="14412">MEGGIKEITEKIRRERESKLNGGAAGTVVDGVAAEAAKELSPPGVLISNEISEGQDLSGLIQQISSLKVSGQTKMLIRFDDKHMAILNKLSPALKINVVQFINFLLEDFFETRPDFKTLIKNSLKNSLKEI</sequence>
<name>A0A7L5ECA3_9SPHI</name>
<dbReference type="RefSeq" id="WP_169611299.1">
    <property type="nucleotide sequence ID" value="NZ_CP051683.1"/>
</dbReference>
<evidence type="ECO:0000313" key="1">
    <source>
        <dbReference type="EMBL" id="QJD98563.1"/>
    </source>
</evidence>
<proteinExistence type="predicted"/>
<dbReference type="EMBL" id="CP051683">
    <property type="protein sequence ID" value="QJD98563.1"/>
    <property type="molecule type" value="Genomic_DNA"/>
</dbReference>
<keyword evidence="1" id="KW-0614">Plasmid</keyword>
<gene>
    <name evidence="1" type="ORF">HH214_21645</name>
</gene>
<reference evidence="1 2" key="1">
    <citation type="submission" date="2020-04" db="EMBL/GenBank/DDBJ databases">
        <title>Genome sequencing of novel species.</title>
        <authorList>
            <person name="Heo J."/>
            <person name="Kim S.-J."/>
            <person name="Kim J.-S."/>
            <person name="Hong S.-B."/>
            <person name="Kwon S.-W."/>
        </authorList>
    </citation>
    <scope>NUCLEOTIDE SEQUENCE [LARGE SCALE GENOMIC DNA]</scope>
    <source>
        <strain evidence="1 2">F39-2</strain>
        <plasmid evidence="1 2">unnamed1</plasmid>
    </source>
</reference>
<accession>A0A7L5ECA3</accession>
<protein>
    <submittedName>
        <fullName evidence="1">Uncharacterized protein</fullName>
    </submittedName>
</protein>
<dbReference type="Proteomes" id="UP000503278">
    <property type="component" value="Plasmid unnamed1"/>
</dbReference>
<geneLocation type="plasmid" evidence="1 2">
    <name>unnamed1</name>
</geneLocation>